<organism evidence="4 5">
    <name type="scientific">Embleya hyalina</name>
    <dbReference type="NCBI Taxonomy" id="516124"/>
    <lineage>
        <taxon>Bacteria</taxon>
        <taxon>Bacillati</taxon>
        <taxon>Actinomycetota</taxon>
        <taxon>Actinomycetes</taxon>
        <taxon>Kitasatosporales</taxon>
        <taxon>Streptomycetaceae</taxon>
        <taxon>Embleya</taxon>
    </lineage>
</organism>
<dbReference type="Gene3D" id="3.40.50.150">
    <property type="entry name" value="Vaccinia Virus protein VP39"/>
    <property type="match status" value="1"/>
</dbReference>
<feature type="domain" description="Histidine-specific methyltransferase SAM-dependent" evidence="3">
    <location>
        <begin position="22"/>
        <end position="325"/>
    </location>
</feature>
<dbReference type="EMBL" id="BIFH01000013">
    <property type="protein sequence ID" value="GCD93071.1"/>
    <property type="molecule type" value="Genomic_DNA"/>
</dbReference>
<evidence type="ECO:0000259" key="3">
    <source>
        <dbReference type="Pfam" id="PF10017"/>
    </source>
</evidence>
<dbReference type="RefSeq" id="WP_126635351.1">
    <property type="nucleotide sequence ID" value="NZ_BIFH01000013.1"/>
</dbReference>
<evidence type="ECO:0000256" key="1">
    <source>
        <dbReference type="ARBA" id="ARBA00022603"/>
    </source>
</evidence>
<dbReference type="InterPro" id="IPR051128">
    <property type="entry name" value="EgtD_Methyltrsf_superfamily"/>
</dbReference>
<dbReference type="Proteomes" id="UP000286931">
    <property type="component" value="Unassembled WGS sequence"/>
</dbReference>
<dbReference type="PANTHER" id="PTHR43397">
    <property type="entry name" value="ERGOTHIONEINE BIOSYNTHESIS PROTEIN 1"/>
    <property type="match status" value="1"/>
</dbReference>
<dbReference type="InterPro" id="IPR029063">
    <property type="entry name" value="SAM-dependent_MTases_sf"/>
</dbReference>
<accession>A0A401YEN3</accession>
<dbReference type="OrthoDB" id="5289726at2"/>
<sequence>MTPNRVEIVPVDDGGAFWDDRSALMAGLREAPPRIPPHFGYDALGSDLFESITELPDYYLTRVEHGLLDRHAAEIADLIGCGRIAELGSGSAKKTRLLPAACVDRRVTDYLPIDVSREMLESSGHELTTALPGLRVRGLWGRYEAGLARLREDRREPLVVAFLGSNLGNATPREREALLGEIAGTLRPGDGFLVSVDLRKAASVLEACYNDPSGRSAFTRFRLNHLAHLNRRFGADFDLRNFHARAHYDQASATVQAHVYATEAQSVVLHGLGLELSLRHGDGLNVGLSHKFDRSRFVADVAARGLDLRGEWIDETWQYGVFLFTRSHNRPHAADAN</sequence>
<dbReference type="InterPro" id="IPR019257">
    <property type="entry name" value="MeTrfase_dom"/>
</dbReference>
<proteinExistence type="predicted"/>
<dbReference type="InterPro" id="IPR017804">
    <property type="entry name" value="MeTrfase_EgtD-like"/>
</dbReference>
<name>A0A401YEN3_9ACTN</name>
<protein>
    <submittedName>
        <fullName evidence="4">Histidine N-alpha-methyltransferase</fullName>
    </submittedName>
</protein>
<evidence type="ECO:0000256" key="2">
    <source>
        <dbReference type="ARBA" id="ARBA00022679"/>
    </source>
</evidence>
<reference evidence="4 5" key="1">
    <citation type="submission" date="2018-12" db="EMBL/GenBank/DDBJ databases">
        <title>Draft genome sequence of Embleya hyalina NBRC 13850T.</title>
        <authorList>
            <person name="Komaki H."/>
            <person name="Hosoyama A."/>
            <person name="Kimura A."/>
            <person name="Ichikawa N."/>
            <person name="Tamura T."/>
        </authorList>
    </citation>
    <scope>NUCLEOTIDE SEQUENCE [LARGE SCALE GENOMIC DNA]</scope>
    <source>
        <strain evidence="4 5">NBRC 13850</strain>
    </source>
</reference>
<comment type="caution">
    <text evidence="4">The sequence shown here is derived from an EMBL/GenBank/DDBJ whole genome shotgun (WGS) entry which is preliminary data.</text>
</comment>
<keyword evidence="1 4" id="KW-0489">Methyltransferase</keyword>
<dbReference type="SUPFAM" id="SSF53335">
    <property type="entry name" value="S-adenosyl-L-methionine-dependent methyltransferases"/>
    <property type="match status" value="1"/>
</dbReference>
<dbReference type="PIRSF" id="PIRSF018005">
    <property type="entry name" value="UCP018005"/>
    <property type="match status" value="1"/>
</dbReference>
<evidence type="ECO:0000313" key="4">
    <source>
        <dbReference type="EMBL" id="GCD93071.1"/>
    </source>
</evidence>
<dbReference type="GO" id="GO:0008168">
    <property type="term" value="F:methyltransferase activity"/>
    <property type="evidence" value="ECO:0007669"/>
    <property type="project" value="UniProtKB-KW"/>
</dbReference>
<dbReference type="PANTHER" id="PTHR43397:SF1">
    <property type="entry name" value="ERGOTHIONEINE BIOSYNTHESIS PROTEIN 1"/>
    <property type="match status" value="1"/>
</dbReference>
<dbReference type="AlphaFoldDB" id="A0A401YEN3"/>
<evidence type="ECO:0000313" key="5">
    <source>
        <dbReference type="Proteomes" id="UP000286931"/>
    </source>
</evidence>
<dbReference type="Pfam" id="PF10017">
    <property type="entry name" value="Methyltransf_33"/>
    <property type="match status" value="1"/>
</dbReference>
<keyword evidence="5" id="KW-1185">Reference proteome</keyword>
<keyword evidence="2 4" id="KW-0808">Transferase</keyword>
<gene>
    <name evidence="4" type="primary">egtD_1</name>
    <name evidence="4" type="ORF">EHYA_00714</name>
</gene>
<dbReference type="GO" id="GO:0032259">
    <property type="term" value="P:methylation"/>
    <property type="evidence" value="ECO:0007669"/>
    <property type="project" value="UniProtKB-KW"/>
</dbReference>